<keyword evidence="1" id="KW-0547">Nucleotide-binding</keyword>
<name>A0A3M7FGX3_HORWE</name>
<evidence type="ECO:0008006" key="6">
    <source>
        <dbReference type="Google" id="ProtNLM"/>
    </source>
</evidence>
<dbReference type="InterPro" id="IPR013641">
    <property type="entry name" value="KTI12/PSTK"/>
</dbReference>
<dbReference type="Pfam" id="PF08433">
    <property type="entry name" value="KTI12"/>
    <property type="match status" value="1"/>
</dbReference>
<evidence type="ECO:0000256" key="2">
    <source>
        <dbReference type="ARBA" id="ARBA00022840"/>
    </source>
</evidence>
<dbReference type="VEuPathDB" id="FungiDB:BTJ68_01863"/>
<dbReference type="EMBL" id="QWIR01000087">
    <property type="protein sequence ID" value="RMY87916.1"/>
    <property type="molecule type" value="Genomic_DNA"/>
</dbReference>
<evidence type="ECO:0000256" key="3">
    <source>
        <dbReference type="ARBA" id="ARBA00025768"/>
    </source>
</evidence>
<dbReference type="InterPro" id="IPR027417">
    <property type="entry name" value="P-loop_NTPase"/>
</dbReference>
<evidence type="ECO:0000313" key="4">
    <source>
        <dbReference type="EMBL" id="RMY87916.1"/>
    </source>
</evidence>
<evidence type="ECO:0000256" key="1">
    <source>
        <dbReference type="ARBA" id="ARBA00022741"/>
    </source>
</evidence>
<dbReference type="Proteomes" id="UP000268823">
    <property type="component" value="Unassembled WGS sequence"/>
</dbReference>
<proteinExistence type="inferred from homology"/>
<sequence>MIEEGPLWIFKRRDAAADELDKINRGWDRVEVYMPSRGQLVELHLEKDFAAWSPHLHPNFPERLMSRRNAPAGQSTAACACLLILIAGYPSSGKTHRSKQLVDFFAQRIRESDDPKIQRLKLSHIDDQGLGLSRDVYGAARPEKDARATFSSAVKRVLNRDTVVVADGMNYIKGFRYQLYCEAKAVQTPNCIVHVGTQPAQCRELNTRALEAGTGGYAPEVFENLVFRFEEPNGMNRWDSPLFAVPWDDATPPCELIWDTMVGGKAKVAKPNAATVLQPAAEQDYLYELDRTTSDVLNAIKTWLQDHPGEDGGNVRIPEAENEVVLPLSAPSLPQLQRLRRQFVALHRQHPLNKSRIRNLFVDYLNDTFQNS</sequence>
<dbReference type="GO" id="GO:0005524">
    <property type="term" value="F:ATP binding"/>
    <property type="evidence" value="ECO:0007669"/>
    <property type="project" value="UniProtKB-KW"/>
</dbReference>
<dbReference type="PANTHER" id="PTHR12435">
    <property type="match status" value="1"/>
</dbReference>
<keyword evidence="2" id="KW-0067">ATP-binding</keyword>
<organism evidence="4 5">
    <name type="scientific">Hortaea werneckii</name>
    <name type="common">Black yeast</name>
    <name type="synonym">Cladosporium werneckii</name>
    <dbReference type="NCBI Taxonomy" id="91943"/>
    <lineage>
        <taxon>Eukaryota</taxon>
        <taxon>Fungi</taxon>
        <taxon>Dikarya</taxon>
        <taxon>Ascomycota</taxon>
        <taxon>Pezizomycotina</taxon>
        <taxon>Dothideomycetes</taxon>
        <taxon>Dothideomycetidae</taxon>
        <taxon>Mycosphaerellales</taxon>
        <taxon>Teratosphaeriaceae</taxon>
        <taxon>Hortaea</taxon>
    </lineage>
</organism>
<dbReference type="SUPFAM" id="SSF52540">
    <property type="entry name" value="P-loop containing nucleoside triphosphate hydrolases"/>
    <property type="match status" value="1"/>
</dbReference>
<dbReference type="OrthoDB" id="9972657at2759"/>
<gene>
    <name evidence="4" type="ORF">D0861_05136</name>
</gene>
<evidence type="ECO:0000313" key="5">
    <source>
        <dbReference type="Proteomes" id="UP000268823"/>
    </source>
</evidence>
<accession>A0A3M7FGX3</accession>
<dbReference type="AlphaFoldDB" id="A0A3M7FGX3"/>
<dbReference type="Gene3D" id="3.40.50.300">
    <property type="entry name" value="P-loop containing nucleotide triphosphate hydrolases"/>
    <property type="match status" value="1"/>
</dbReference>
<comment type="similarity">
    <text evidence="3">Belongs to the KTI12 family.</text>
</comment>
<reference evidence="4 5" key="1">
    <citation type="journal article" date="2018" name="BMC Genomics">
        <title>Genomic evidence for intraspecific hybridization in a clonal and extremely halotolerant yeast.</title>
        <authorList>
            <person name="Gostincar C."/>
            <person name="Stajich J.E."/>
            <person name="Zupancic J."/>
            <person name="Zalar P."/>
            <person name="Gunde-Cimerman N."/>
        </authorList>
    </citation>
    <scope>NUCLEOTIDE SEQUENCE [LARGE SCALE GENOMIC DNA]</scope>
    <source>
        <strain evidence="4 5">EXF-2788</strain>
    </source>
</reference>
<comment type="caution">
    <text evidence="4">The sequence shown here is derived from an EMBL/GenBank/DDBJ whole genome shotgun (WGS) entry which is preliminary data.</text>
</comment>
<protein>
    <recommendedName>
        <fullName evidence="6">Chromatin associated protein KTI12</fullName>
    </recommendedName>
</protein>